<evidence type="ECO:0000256" key="1">
    <source>
        <dbReference type="SAM" id="Phobius"/>
    </source>
</evidence>
<comment type="caution">
    <text evidence="2">The sequence shown here is derived from an EMBL/GenBank/DDBJ whole genome shotgun (WGS) entry which is preliminary data.</text>
</comment>
<proteinExistence type="predicted"/>
<evidence type="ECO:0000313" key="2">
    <source>
        <dbReference type="EMBL" id="MDC4239226.1"/>
    </source>
</evidence>
<protein>
    <submittedName>
        <fullName evidence="2">ABC transporter permease</fullName>
    </submittedName>
</protein>
<dbReference type="RefSeq" id="WP_008678195.1">
    <property type="nucleotide sequence ID" value="NZ_CABKOG010000003.1"/>
</dbReference>
<organism evidence="2 3">
    <name type="scientific">Clostridium tertium</name>
    <dbReference type="NCBI Taxonomy" id="1559"/>
    <lineage>
        <taxon>Bacteria</taxon>
        <taxon>Bacillati</taxon>
        <taxon>Bacillota</taxon>
        <taxon>Clostridia</taxon>
        <taxon>Eubacteriales</taxon>
        <taxon>Clostridiaceae</taxon>
        <taxon>Clostridium</taxon>
    </lineage>
</organism>
<keyword evidence="3" id="KW-1185">Reference proteome</keyword>
<reference evidence="2" key="1">
    <citation type="submission" date="2022-05" db="EMBL/GenBank/DDBJ databases">
        <title>Draft genome sequence of Clostridium tertium strain CP3 isolated from Peru.</title>
        <authorList>
            <person name="Hurtado R."/>
            <person name="Lima L."/>
            <person name="Sousa T."/>
            <person name="Jaiswal A.K."/>
            <person name="Tiwari S."/>
            <person name="Maturrano L."/>
            <person name="Brenig B."/>
            <person name="Azevedo V."/>
        </authorList>
    </citation>
    <scope>NUCLEOTIDE SEQUENCE</scope>
    <source>
        <strain evidence="2">CP3</strain>
    </source>
</reference>
<dbReference type="EMBL" id="JAMRYU010000002">
    <property type="protein sequence ID" value="MDC4239226.1"/>
    <property type="molecule type" value="Genomic_DNA"/>
</dbReference>
<feature type="transmembrane region" description="Helical" evidence="1">
    <location>
        <begin position="108"/>
        <end position="129"/>
    </location>
</feature>
<keyword evidence="1" id="KW-0472">Membrane</keyword>
<dbReference type="Pfam" id="PF06541">
    <property type="entry name" value="ABC_trans_CmpB"/>
    <property type="match status" value="1"/>
</dbReference>
<evidence type="ECO:0000313" key="3">
    <source>
        <dbReference type="Proteomes" id="UP001141183"/>
    </source>
</evidence>
<keyword evidence="1" id="KW-0812">Transmembrane</keyword>
<sequence length="227" mass="26624">MWFLNMILYFSIYSFFGWICEVIYCSIPAKKFINRGFLKGPVCPVYGFGAMFVIYIMKWINIKSTILVFIFGGLIASIIEFIADILLEYVFHTRLWNYSDRKFNIKGRVCLLNSTLFAVLSVILIKIVHPFVLDIVVRLSSITIIIISSLCVILFLIDLVLTVREVINLNITLKNMNILEEIKKELKLKNHKRFIEAFPQLEHKKYMKELKKLKELIKESMKNNKKV</sequence>
<dbReference type="AlphaFoldDB" id="A0A9X4B174"/>
<feature type="transmembrane region" description="Helical" evidence="1">
    <location>
        <begin position="6"/>
        <end position="25"/>
    </location>
</feature>
<dbReference type="InterPro" id="IPR010540">
    <property type="entry name" value="CmpB_TMEM229"/>
</dbReference>
<dbReference type="Proteomes" id="UP001141183">
    <property type="component" value="Unassembled WGS sequence"/>
</dbReference>
<name>A0A9X4B174_9CLOT</name>
<accession>A0A9X4B174</accession>
<feature type="transmembrane region" description="Helical" evidence="1">
    <location>
        <begin position="66"/>
        <end position="87"/>
    </location>
</feature>
<feature type="transmembrane region" description="Helical" evidence="1">
    <location>
        <begin position="37"/>
        <end position="60"/>
    </location>
</feature>
<keyword evidence="1" id="KW-1133">Transmembrane helix</keyword>
<feature type="transmembrane region" description="Helical" evidence="1">
    <location>
        <begin position="135"/>
        <end position="161"/>
    </location>
</feature>
<gene>
    <name evidence="2" type="ORF">NE398_03420</name>
</gene>